<dbReference type="AlphaFoldDB" id="A0A1F8HBH8"/>
<evidence type="ECO:0000313" key="3">
    <source>
        <dbReference type="Proteomes" id="UP000178155"/>
    </source>
</evidence>
<feature type="transmembrane region" description="Helical" evidence="1">
    <location>
        <begin position="38"/>
        <end position="55"/>
    </location>
</feature>
<dbReference type="Proteomes" id="UP000178155">
    <property type="component" value="Unassembled WGS sequence"/>
</dbReference>
<proteinExistence type="predicted"/>
<evidence type="ECO:0000256" key="1">
    <source>
        <dbReference type="SAM" id="Phobius"/>
    </source>
</evidence>
<feature type="transmembrane region" description="Helical" evidence="1">
    <location>
        <begin position="67"/>
        <end position="86"/>
    </location>
</feature>
<evidence type="ECO:0000313" key="2">
    <source>
        <dbReference type="EMBL" id="OGN34904.1"/>
    </source>
</evidence>
<gene>
    <name evidence="2" type="ORF">A3I39_01285</name>
</gene>
<feature type="transmembrane region" description="Helical" evidence="1">
    <location>
        <begin position="7"/>
        <end position="26"/>
    </location>
</feature>
<keyword evidence="1" id="KW-0472">Membrane</keyword>
<name>A0A1F8HBH8_9BACT</name>
<reference evidence="2 3" key="1">
    <citation type="journal article" date="2016" name="Nat. Commun.">
        <title>Thousands of microbial genomes shed light on interconnected biogeochemical processes in an aquifer system.</title>
        <authorList>
            <person name="Anantharaman K."/>
            <person name="Brown C.T."/>
            <person name="Hug L.A."/>
            <person name="Sharon I."/>
            <person name="Castelle C.J."/>
            <person name="Probst A.J."/>
            <person name="Thomas B.C."/>
            <person name="Singh A."/>
            <person name="Wilkins M.J."/>
            <person name="Karaoz U."/>
            <person name="Brodie E.L."/>
            <person name="Williams K.H."/>
            <person name="Hubbard S.S."/>
            <person name="Banfield J.F."/>
        </authorList>
    </citation>
    <scope>NUCLEOTIDE SEQUENCE [LARGE SCALE GENOMIC DNA]</scope>
</reference>
<evidence type="ECO:0008006" key="4">
    <source>
        <dbReference type="Google" id="ProtNLM"/>
    </source>
</evidence>
<keyword evidence="1" id="KW-0812">Transmembrane</keyword>
<sequence length="133" mass="15281">MQKSPRFIIGVAILFLIATSFFLDQFDLYDKISHLDKILHVFGGAIAGWFFVNYFQKDFAQSESKWNYLLAVAGAAMLVGVFWEFAERLSTLYGSPLMRHYFYGLDLDDTLMDLTADLAGAVAIQQFFVWRVR</sequence>
<dbReference type="EMBL" id="MGKW01000002">
    <property type="protein sequence ID" value="OGN34904.1"/>
    <property type="molecule type" value="Genomic_DNA"/>
</dbReference>
<accession>A0A1F8HBH8</accession>
<dbReference type="Pfam" id="PF09997">
    <property type="entry name" value="DUF2238"/>
    <property type="match status" value="1"/>
</dbReference>
<protein>
    <recommendedName>
        <fullName evidence="4">VanZ-like domain-containing protein</fullName>
    </recommendedName>
</protein>
<keyword evidence="1" id="KW-1133">Transmembrane helix</keyword>
<dbReference type="InterPro" id="IPR014509">
    <property type="entry name" value="YjdF-like"/>
</dbReference>
<comment type="caution">
    <text evidence="2">The sequence shown here is derived from an EMBL/GenBank/DDBJ whole genome shotgun (WGS) entry which is preliminary data.</text>
</comment>
<organism evidence="2 3">
    <name type="scientific">Candidatus Yanofskybacteria bacterium RIFCSPLOWO2_02_FULL_47_9b</name>
    <dbReference type="NCBI Taxonomy" id="1802708"/>
    <lineage>
        <taxon>Bacteria</taxon>
        <taxon>Candidatus Yanofskyibacteriota</taxon>
    </lineage>
</organism>